<comment type="pathway">
    <text evidence="1 11">Metabolic intermediate biosynthesis; 1-deoxy-D-xylulose 5-phosphate biosynthesis; 1-deoxy-D-xylulose 5-phosphate from D-glyceraldehyde 3-phosphate and pyruvate: step 1/1.</text>
</comment>
<keyword evidence="7 11" id="KW-0784">Thiamine biosynthesis</keyword>
<evidence type="ECO:0000256" key="5">
    <source>
        <dbReference type="ARBA" id="ARBA00022723"/>
    </source>
</evidence>
<keyword evidence="4 11" id="KW-0808">Transferase</keyword>
<feature type="binding site" evidence="11">
    <location>
        <position position="186"/>
    </location>
    <ligand>
        <name>thiamine diphosphate</name>
        <dbReference type="ChEBI" id="CHEBI:58937"/>
    </ligand>
</feature>
<dbReference type="SUPFAM" id="SSF52518">
    <property type="entry name" value="Thiamin diphosphate-binding fold (THDP-binding)"/>
    <property type="match status" value="2"/>
</dbReference>
<dbReference type="GO" id="GO:0009228">
    <property type="term" value="P:thiamine biosynthetic process"/>
    <property type="evidence" value="ECO:0007669"/>
    <property type="project" value="UniProtKB-UniRule"/>
</dbReference>
<comment type="function">
    <text evidence="10 11">Catalyzes the acyloin condensation reaction between C atoms 2 and 3 of pyruvate and glyceraldehyde 3-phosphate to yield 1-deoxy-D-xylulose-5-phosphate (DXP).</text>
</comment>
<dbReference type="FunFam" id="3.40.50.920:FF:000002">
    <property type="entry name" value="1-deoxy-D-xylulose-5-phosphate synthase"/>
    <property type="match status" value="1"/>
</dbReference>
<dbReference type="FunFam" id="3.40.50.970:FF:000005">
    <property type="entry name" value="1-deoxy-D-xylulose-5-phosphate synthase"/>
    <property type="match status" value="1"/>
</dbReference>
<dbReference type="SMART" id="SM00861">
    <property type="entry name" value="Transket_pyr"/>
    <property type="match status" value="1"/>
</dbReference>
<feature type="binding site" evidence="11">
    <location>
        <position position="186"/>
    </location>
    <ligand>
        <name>Mg(2+)</name>
        <dbReference type="ChEBI" id="CHEBI:18420"/>
    </ligand>
</feature>
<dbReference type="CDD" id="cd02007">
    <property type="entry name" value="TPP_DXS"/>
    <property type="match status" value="1"/>
</dbReference>
<feature type="domain" description="Transketolase-like pyrimidine-binding" evidence="12">
    <location>
        <begin position="323"/>
        <end position="487"/>
    </location>
</feature>
<dbReference type="PROSITE" id="PS00802">
    <property type="entry name" value="TRANSKETOLASE_2"/>
    <property type="match status" value="1"/>
</dbReference>
<dbReference type="AlphaFoldDB" id="A0A839HDM2"/>
<dbReference type="GO" id="GO:0030976">
    <property type="term" value="F:thiamine pyrophosphate binding"/>
    <property type="evidence" value="ECO:0007669"/>
    <property type="project" value="UniProtKB-UniRule"/>
</dbReference>
<dbReference type="InterPro" id="IPR049557">
    <property type="entry name" value="Transketolase_CS"/>
</dbReference>
<dbReference type="InterPro" id="IPR005477">
    <property type="entry name" value="Dxylulose-5-P_synthase"/>
</dbReference>
<keyword evidence="14" id="KW-1185">Reference proteome</keyword>
<dbReference type="Gene3D" id="3.40.50.920">
    <property type="match status" value="1"/>
</dbReference>
<dbReference type="NCBIfam" id="NF003933">
    <property type="entry name" value="PRK05444.2-2"/>
    <property type="match status" value="1"/>
</dbReference>
<feature type="binding site" evidence="11">
    <location>
        <begin position="126"/>
        <end position="128"/>
    </location>
    <ligand>
        <name>thiamine diphosphate</name>
        <dbReference type="ChEBI" id="CHEBI:58937"/>
    </ligand>
</feature>
<evidence type="ECO:0000313" key="13">
    <source>
        <dbReference type="EMBL" id="MBB1126220.1"/>
    </source>
</evidence>
<proteinExistence type="inferred from homology"/>
<dbReference type="InterPro" id="IPR029061">
    <property type="entry name" value="THDP-binding"/>
</dbReference>
<organism evidence="13 14">
    <name type="scientific">Thiospirillum jenense</name>
    <dbReference type="NCBI Taxonomy" id="1653858"/>
    <lineage>
        <taxon>Bacteria</taxon>
        <taxon>Pseudomonadati</taxon>
        <taxon>Pseudomonadota</taxon>
        <taxon>Gammaproteobacteria</taxon>
        <taxon>Chromatiales</taxon>
        <taxon>Chromatiaceae</taxon>
        <taxon>Thiospirillum</taxon>
    </lineage>
</organism>
<evidence type="ECO:0000256" key="1">
    <source>
        <dbReference type="ARBA" id="ARBA00004980"/>
    </source>
</evidence>
<dbReference type="GO" id="GO:0019288">
    <property type="term" value="P:isopentenyl diphosphate biosynthetic process, methylerythritol 4-phosphate pathway"/>
    <property type="evidence" value="ECO:0007669"/>
    <property type="project" value="TreeGrafter"/>
</dbReference>
<evidence type="ECO:0000256" key="6">
    <source>
        <dbReference type="ARBA" id="ARBA00022842"/>
    </source>
</evidence>
<name>A0A839HDM2_9GAMM</name>
<dbReference type="Pfam" id="PF02780">
    <property type="entry name" value="Transketolase_C"/>
    <property type="match status" value="1"/>
</dbReference>
<feature type="binding site" evidence="11">
    <location>
        <position position="293"/>
    </location>
    <ligand>
        <name>thiamine diphosphate</name>
        <dbReference type="ChEBI" id="CHEBI:58937"/>
    </ligand>
</feature>
<evidence type="ECO:0000256" key="7">
    <source>
        <dbReference type="ARBA" id="ARBA00022977"/>
    </source>
</evidence>
<gene>
    <name evidence="11 13" type="primary">dxs</name>
    <name evidence="13" type="ORF">HUK38_08250</name>
</gene>
<comment type="cofactor">
    <cofactor evidence="11">
        <name>Mg(2+)</name>
        <dbReference type="ChEBI" id="CHEBI:18420"/>
    </cofactor>
    <text evidence="11">Binds 1 Mg(2+) ion per subunit.</text>
</comment>
<feature type="binding site" evidence="11">
    <location>
        <position position="157"/>
    </location>
    <ligand>
        <name>Mg(2+)</name>
        <dbReference type="ChEBI" id="CHEBI:18420"/>
    </ligand>
</feature>
<dbReference type="NCBIfam" id="TIGR00204">
    <property type="entry name" value="dxs"/>
    <property type="match status" value="1"/>
</dbReference>
<dbReference type="PANTHER" id="PTHR43322">
    <property type="entry name" value="1-D-DEOXYXYLULOSE 5-PHOSPHATE SYNTHASE-RELATED"/>
    <property type="match status" value="1"/>
</dbReference>
<dbReference type="InterPro" id="IPR033248">
    <property type="entry name" value="Transketolase_C"/>
</dbReference>
<keyword evidence="6 11" id="KW-0460">Magnesium</keyword>
<sequence length="645" mass="69462">MSDFSSPTDAEEFPLLSTINDPADLRPLSVDQLKILAEELRIFLVESVSRTGGHLAAGLGVVELTIALHYVFNTPKDRLVWDVGHQAYPHKILTARRHRMHKMRQKDGLSGFPKRSESPYDTFGVGHSSTSISAALGMSLAAKLKGERRDVIAVIGDGALGGGMAFEALNHAGPLDPDLLVILNDNDMSISPPVGAISGHLARLLSGRFYTSMREGSKTALRTLPHLRELVGRWEEHMKGMLMPSTLFEELGFNYIGPIDGHDLDALVSTLRNMKNMRGPRFLHIVTRKGRGYKPAEGQPTAFHGVTPFDAKTGVMLKKSHAKSYTDIFGEWLCDAAAGDERLLGITPAMCEGSGMVEFSKRFPTRYFDVGIAEQHAVTLAAGMACEGMKPVVAIYSTFLQRAYDQLVHDVCLQNLDVTFAVDRAGLVGADGATHAGSYDISFGRPLPNLVIMAPADENECRRMLQTAYLHPGPALVRYPRGSGPGLPVTPQLETLPFGKGEIRRHGQHVALLAFGSRVTPALEVGAHLNATVANMRFIKPLDADLILDLASQHQLLVTLEEHAVAGGAGSAISELLAEHGVLIRCLHLGLPDCCQEQAAHEEQLCACGLDAAGILALVTAEMAEMDLPLPPAALPVDTGGQGGF</sequence>
<dbReference type="PROSITE" id="PS00801">
    <property type="entry name" value="TRANSKETOLASE_1"/>
    <property type="match status" value="1"/>
</dbReference>
<dbReference type="GO" id="GO:0016114">
    <property type="term" value="P:terpenoid biosynthetic process"/>
    <property type="evidence" value="ECO:0007669"/>
    <property type="project" value="UniProtKB-UniRule"/>
</dbReference>
<comment type="caution">
    <text evidence="13">The sequence shown here is derived from an EMBL/GenBank/DDBJ whole genome shotgun (WGS) entry which is preliminary data.</text>
</comment>
<feature type="binding site" evidence="11">
    <location>
        <position position="374"/>
    </location>
    <ligand>
        <name>thiamine diphosphate</name>
        <dbReference type="ChEBI" id="CHEBI:58937"/>
    </ligand>
</feature>
<evidence type="ECO:0000256" key="3">
    <source>
        <dbReference type="ARBA" id="ARBA00011738"/>
    </source>
</evidence>
<accession>A0A839HDM2</accession>
<dbReference type="InterPro" id="IPR009014">
    <property type="entry name" value="Transketo_C/PFOR_II"/>
</dbReference>
<evidence type="ECO:0000256" key="4">
    <source>
        <dbReference type="ARBA" id="ARBA00022679"/>
    </source>
</evidence>
<dbReference type="Gene3D" id="3.40.50.970">
    <property type="match status" value="2"/>
</dbReference>
<evidence type="ECO:0000259" key="12">
    <source>
        <dbReference type="SMART" id="SM00861"/>
    </source>
</evidence>
<dbReference type="GO" id="GO:0005829">
    <property type="term" value="C:cytosol"/>
    <property type="evidence" value="ECO:0007669"/>
    <property type="project" value="TreeGrafter"/>
</dbReference>
<dbReference type="GO" id="GO:0000287">
    <property type="term" value="F:magnesium ion binding"/>
    <property type="evidence" value="ECO:0007669"/>
    <property type="project" value="UniProtKB-UniRule"/>
</dbReference>
<keyword evidence="5 11" id="KW-0479">Metal-binding</keyword>
<comment type="catalytic activity">
    <reaction evidence="11">
        <text>D-glyceraldehyde 3-phosphate + pyruvate + H(+) = 1-deoxy-D-xylulose 5-phosphate + CO2</text>
        <dbReference type="Rhea" id="RHEA:12605"/>
        <dbReference type="ChEBI" id="CHEBI:15361"/>
        <dbReference type="ChEBI" id="CHEBI:15378"/>
        <dbReference type="ChEBI" id="CHEBI:16526"/>
        <dbReference type="ChEBI" id="CHEBI:57792"/>
        <dbReference type="ChEBI" id="CHEBI:59776"/>
        <dbReference type="EC" id="2.2.1.7"/>
    </reaction>
</comment>
<evidence type="ECO:0000256" key="2">
    <source>
        <dbReference type="ARBA" id="ARBA00011081"/>
    </source>
</evidence>
<dbReference type="RefSeq" id="WP_182583848.1">
    <property type="nucleotide sequence ID" value="NZ_JABVCQ010000015.1"/>
</dbReference>
<dbReference type="Pfam" id="PF02779">
    <property type="entry name" value="Transket_pyr"/>
    <property type="match status" value="1"/>
</dbReference>
<feature type="binding site" evidence="11">
    <location>
        <position position="85"/>
    </location>
    <ligand>
        <name>thiamine diphosphate</name>
        <dbReference type="ChEBI" id="CHEBI:58937"/>
    </ligand>
</feature>
<dbReference type="PANTHER" id="PTHR43322:SF5">
    <property type="entry name" value="1-DEOXY-D-XYLULOSE-5-PHOSPHATE SYNTHASE, CHLOROPLASTIC"/>
    <property type="match status" value="1"/>
</dbReference>
<evidence type="ECO:0000256" key="9">
    <source>
        <dbReference type="ARBA" id="ARBA00023229"/>
    </source>
</evidence>
<dbReference type="GO" id="GO:0008661">
    <property type="term" value="F:1-deoxy-D-xylulose-5-phosphate synthase activity"/>
    <property type="evidence" value="ECO:0007669"/>
    <property type="project" value="UniProtKB-UniRule"/>
</dbReference>
<feature type="binding site" evidence="11">
    <location>
        <begin position="158"/>
        <end position="159"/>
    </location>
    <ligand>
        <name>thiamine diphosphate</name>
        <dbReference type="ChEBI" id="CHEBI:58937"/>
    </ligand>
</feature>
<evidence type="ECO:0000313" key="14">
    <source>
        <dbReference type="Proteomes" id="UP000548632"/>
    </source>
</evidence>
<evidence type="ECO:0000256" key="10">
    <source>
        <dbReference type="ARBA" id="ARBA00055605"/>
    </source>
</evidence>
<reference evidence="13 14" key="1">
    <citation type="journal article" date="2020" name="Arch. Microbiol.">
        <title>The genome sequence of the giant phototrophic gammaproteobacterium Thiospirillum jenense gives insight into its physiological properties and phylogenetic relationships.</title>
        <authorList>
            <person name="Imhoff J.F."/>
            <person name="Meyer T.E."/>
            <person name="Kyndt J.A."/>
        </authorList>
    </citation>
    <scope>NUCLEOTIDE SEQUENCE [LARGE SCALE GENOMIC DNA]</scope>
    <source>
        <strain evidence="13 14">DSM 216</strain>
    </source>
</reference>
<protein>
    <recommendedName>
        <fullName evidence="11">1-deoxy-D-xylulose-5-phosphate synthase</fullName>
        <ecNumber evidence="11">2.2.1.7</ecNumber>
    </recommendedName>
    <alternativeName>
        <fullName evidence="11">1-deoxyxylulose-5-phosphate synthase</fullName>
        <shortName evidence="11">DXP synthase</shortName>
        <shortName evidence="11">DXPS</shortName>
    </alternativeName>
</protein>
<dbReference type="InterPro" id="IPR020826">
    <property type="entry name" value="Transketolase_BS"/>
</dbReference>
<dbReference type="InterPro" id="IPR005475">
    <property type="entry name" value="Transketolase-like_Pyr-bd"/>
</dbReference>
<dbReference type="Pfam" id="PF13292">
    <property type="entry name" value="DXP_synthase_N"/>
    <property type="match status" value="1"/>
</dbReference>
<dbReference type="Proteomes" id="UP000548632">
    <property type="component" value="Unassembled WGS sequence"/>
</dbReference>
<dbReference type="SUPFAM" id="SSF52922">
    <property type="entry name" value="TK C-terminal domain-like"/>
    <property type="match status" value="1"/>
</dbReference>
<evidence type="ECO:0000256" key="8">
    <source>
        <dbReference type="ARBA" id="ARBA00023052"/>
    </source>
</evidence>
<comment type="similarity">
    <text evidence="2 11">Belongs to the transketolase family. DXPS subfamily.</text>
</comment>
<comment type="subunit">
    <text evidence="3 11">Homodimer.</text>
</comment>
<keyword evidence="9 11" id="KW-0414">Isoprene biosynthesis</keyword>
<dbReference type="CDD" id="cd07033">
    <property type="entry name" value="TPP_PYR_DXS_TK_like"/>
    <property type="match status" value="1"/>
</dbReference>
<dbReference type="UniPathway" id="UPA00064">
    <property type="reaction ID" value="UER00091"/>
</dbReference>
<comment type="cofactor">
    <cofactor evidence="11">
        <name>thiamine diphosphate</name>
        <dbReference type="ChEBI" id="CHEBI:58937"/>
    </cofactor>
    <text evidence="11">Binds 1 thiamine pyrophosphate per subunit.</text>
</comment>
<dbReference type="EMBL" id="JABVCQ010000015">
    <property type="protein sequence ID" value="MBB1126220.1"/>
    <property type="molecule type" value="Genomic_DNA"/>
</dbReference>
<dbReference type="EC" id="2.2.1.7" evidence="11"/>
<keyword evidence="8 11" id="KW-0786">Thiamine pyrophosphate</keyword>
<dbReference type="HAMAP" id="MF_00315">
    <property type="entry name" value="DXP_synth"/>
    <property type="match status" value="1"/>
</dbReference>
<evidence type="ECO:0000256" key="11">
    <source>
        <dbReference type="HAMAP-Rule" id="MF_00315"/>
    </source>
</evidence>